<evidence type="ECO:0000256" key="4">
    <source>
        <dbReference type="ARBA" id="ARBA00022825"/>
    </source>
</evidence>
<evidence type="ECO:0000256" key="3">
    <source>
        <dbReference type="ARBA" id="ARBA00022801"/>
    </source>
</evidence>
<sequence>MGPGWSSRLLALSLLFPVDPLGTLTFLLLGQGLPSCKGIRIVGGREVKPHSRPYMASLRLKGEHHCGGVLFMAQWVLTAAHCLFNRERSLVQVVLGAHSPSNPEPTQQVFDIQRVILHPDYNPLSHQNDICLLKLSRKAVLSSSVGLLKLPRAGVDPKQGTKCLVSGWGSLSDFGESPPGLMEADVSVLGRETCNSSWKGQVSSTMLCANSGNWKRNGFCTADSGGPLICGKHAQGIVSFSGTWCGDPKTPDVYTLVSAYIPWIQNVTHKSK</sequence>
<dbReference type="eggNOG" id="KOG3627">
    <property type="taxonomic scope" value="Eukaryota"/>
</dbReference>
<dbReference type="HOGENOM" id="CLU_006842_1_0_1"/>
<keyword evidence="2 6" id="KW-0732">Signal</keyword>
<name>G3W2B0_SARHA</name>
<dbReference type="SUPFAM" id="SSF50494">
    <property type="entry name" value="Trypsin-like serine proteases"/>
    <property type="match status" value="1"/>
</dbReference>
<evidence type="ECO:0000313" key="9">
    <source>
        <dbReference type="Proteomes" id="UP000007648"/>
    </source>
</evidence>
<reference evidence="8" key="3">
    <citation type="submission" date="2025-09" db="UniProtKB">
        <authorList>
            <consortium name="Ensembl"/>
        </authorList>
    </citation>
    <scope>IDENTIFICATION</scope>
</reference>
<evidence type="ECO:0000256" key="1">
    <source>
        <dbReference type="ARBA" id="ARBA00022670"/>
    </source>
</evidence>
<dbReference type="SMART" id="SM00020">
    <property type="entry name" value="Tryp_SPc"/>
    <property type="match status" value="1"/>
</dbReference>
<dbReference type="FunCoup" id="G3W2B0">
    <property type="interactions" value="115"/>
</dbReference>
<accession>G3W2B0</accession>
<dbReference type="Ensembl" id="ENSSHAT00000009648.2">
    <property type="protein sequence ID" value="ENSSHAP00000009565.1"/>
    <property type="gene ID" value="ENSSHAG00000008275.2"/>
</dbReference>
<dbReference type="Proteomes" id="UP000007648">
    <property type="component" value="Unassembled WGS sequence"/>
</dbReference>
<dbReference type="InterPro" id="IPR043504">
    <property type="entry name" value="Peptidase_S1_PA_chymotrypsin"/>
</dbReference>
<dbReference type="Pfam" id="PF00089">
    <property type="entry name" value="Trypsin"/>
    <property type="match status" value="1"/>
</dbReference>
<keyword evidence="1" id="KW-0645">Protease</keyword>
<keyword evidence="5" id="KW-1015">Disulfide bond</keyword>
<feature type="signal peptide" evidence="6">
    <location>
        <begin position="1"/>
        <end position="38"/>
    </location>
</feature>
<dbReference type="PROSITE" id="PS50240">
    <property type="entry name" value="TRYPSIN_DOM"/>
    <property type="match status" value="1"/>
</dbReference>
<dbReference type="GO" id="GO:0006508">
    <property type="term" value="P:proteolysis"/>
    <property type="evidence" value="ECO:0007669"/>
    <property type="project" value="UniProtKB-KW"/>
</dbReference>
<dbReference type="PANTHER" id="PTHR24271:SF55">
    <property type="entry name" value="SERINE PROTEASE 57"/>
    <property type="match status" value="1"/>
</dbReference>
<dbReference type="PROSITE" id="PS00134">
    <property type="entry name" value="TRYPSIN_HIS"/>
    <property type="match status" value="1"/>
</dbReference>
<evidence type="ECO:0000256" key="5">
    <source>
        <dbReference type="ARBA" id="ARBA00023157"/>
    </source>
</evidence>
<dbReference type="Gene3D" id="2.40.10.10">
    <property type="entry name" value="Trypsin-like serine proteases"/>
    <property type="match status" value="2"/>
</dbReference>
<dbReference type="STRING" id="9305.ENSSHAP00000009565"/>
<keyword evidence="3" id="KW-0378">Hydrolase</keyword>
<feature type="domain" description="Peptidase S1" evidence="7">
    <location>
        <begin position="41"/>
        <end position="269"/>
    </location>
</feature>
<gene>
    <name evidence="8" type="primary">PRSS57</name>
</gene>
<keyword evidence="9" id="KW-1185">Reference proteome</keyword>
<evidence type="ECO:0000313" key="8">
    <source>
        <dbReference type="Ensembl" id="ENSSHAP00000009565.1"/>
    </source>
</evidence>
<dbReference type="InterPro" id="IPR009003">
    <property type="entry name" value="Peptidase_S1_PA"/>
</dbReference>
<dbReference type="InterPro" id="IPR018114">
    <property type="entry name" value="TRYPSIN_HIS"/>
</dbReference>
<dbReference type="InParanoid" id="G3W2B0"/>
<dbReference type="PANTHER" id="PTHR24271">
    <property type="entry name" value="KALLIKREIN-RELATED"/>
    <property type="match status" value="1"/>
</dbReference>
<dbReference type="InterPro" id="IPR001254">
    <property type="entry name" value="Trypsin_dom"/>
</dbReference>
<dbReference type="InterPro" id="IPR001314">
    <property type="entry name" value="Peptidase_S1A"/>
</dbReference>
<dbReference type="KEGG" id="shr:105749421"/>
<dbReference type="AlphaFoldDB" id="G3W2B0"/>
<evidence type="ECO:0000259" key="7">
    <source>
        <dbReference type="PROSITE" id="PS50240"/>
    </source>
</evidence>
<evidence type="ECO:0000256" key="6">
    <source>
        <dbReference type="SAM" id="SignalP"/>
    </source>
</evidence>
<dbReference type="FunFam" id="2.40.10.10:FF:000120">
    <property type="entry name" value="Putative serine protease"/>
    <property type="match status" value="1"/>
</dbReference>
<evidence type="ECO:0000256" key="2">
    <source>
        <dbReference type="ARBA" id="ARBA00022729"/>
    </source>
</evidence>
<dbReference type="GeneTree" id="ENSGT00940000162457"/>
<feature type="chain" id="PRO_5003458448" evidence="6">
    <location>
        <begin position="39"/>
        <end position="272"/>
    </location>
</feature>
<protein>
    <submittedName>
        <fullName evidence="8">Serine protease 57</fullName>
    </submittedName>
</protein>
<reference evidence="8 9" key="1">
    <citation type="journal article" date="2011" name="Proc. Natl. Acad. Sci. U.S.A.">
        <title>Genetic diversity and population structure of the endangered marsupial Sarcophilus harrisii (Tasmanian devil).</title>
        <authorList>
            <person name="Miller W."/>
            <person name="Hayes V.M."/>
            <person name="Ratan A."/>
            <person name="Petersen D.C."/>
            <person name="Wittekindt N.E."/>
            <person name="Miller J."/>
            <person name="Walenz B."/>
            <person name="Knight J."/>
            <person name="Qi J."/>
            <person name="Zhao F."/>
            <person name="Wang Q."/>
            <person name="Bedoya-Reina O.C."/>
            <person name="Katiyar N."/>
            <person name="Tomsho L.P."/>
            <person name="Kasson L.M."/>
            <person name="Hardie R.A."/>
            <person name="Woodbridge P."/>
            <person name="Tindall E.A."/>
            <person name="Bertelsen M.F."/>
            <person name="Dixon D."/>
            <person name="Pyecroft S."/>
            <person name="Helgen K.M."/>
            <person name="Lesk A.M."/>
            <person name="Pringle T.H."/>
            <person name="Patterson N."/>
            <person name="Zhang Y."/>
            <person name="Kreiss A."/>
            <person name="Woods G.M."/>
            <person name="Jones M.E."/>
            <person name="Schuster S.C."/>
        </authorList>
    </citation>
    <scope>NUCLEOTIDE SEQUENCE [LARGE SCALE GENOMIC DNA]</scope>
</reference>
<dbReference type="PRINTS" id="PR00722">
    <property type="entry name" value="CHYMOTRYPSIN"/>
</dbReference>
<dbReference type="OrthoDB" id="8440449at2759"/>
<proteinExistence type="predicted"/>
<dbReference type="CDD" id="cd00190">
    <property type="entry name" value="Tryp_SPc"/>
    <property type="match status" value="1"/>
</dbReference>
<dbReference type="GO" id="GO:0004252">
    <property type="term" value="F:serine-type endopeptidase activity"/>
    <property type="evidence" value="ECO:0007669"/>
    <property type="project" value="InterPro"/>
</dbReference>
<dbReference type="OMA" id="VCNSSWR"/>
<organism evidence="8 9">
    <name type="scientific">Sarcophilus harrisii</name>
    <name type="common">Tasmanian devil</name>
    <name type="synonym">Sarcophilus laniarius</name>
    <dbReference type="NCBI Taxonomy" id="9305"/>
    <lineage>
        <taxon>Eukaryota</taxon>
        <taxon>Metazoa</taxon>
        <taxon>Chordata</taxon>
        <taxon>Craniata</taxon>
        <taxon>Vertebrata</taxon>
        <taxon>Euteleostomi</taxon>
        <taxon>Mammalia</taxon>
        <taxon>Metatheria</taxon>
        <taxon>Dasyuromorphia</taxon>
        <taxon>Dasyuridae</taxon>
        <taxon>Sarcophilus</taxon>
    </lineage>
</organism>
<reference evidence="8" key="2">
    <citation type="submission" date="2025-08" db="UniProtKB">
        <authorList>
            <consortium name="Ensembl"/>
        </authorList>
    </citation>
    <scope>IDENTIFICATION</scope>
</reference>
<keyword evidence="4" id="KW-0720">Serine protease</keyword>